<sequence>MIIEELSHKVDDISKDNTILYFITRVLKPEVKASSRLMNKYLFKAYQIDVNDEIREHLYTLTKEQLNGLVKRKTELHEYDVITDDTAQLFTYQMTNKAMSFYDVVNNQLVSNPPKIKSLEEIIIDEDLWAYCVGFYNDEDEWIYTFRKILAAKVAIDENNSNKKSKLQKTLRTIFNSQSQKLELIEGETVNLDKQIDCIYYVDTFYIVKKTQFEQIIGLEEEYKHLANEVVVELASTKMIEGLEIIEKQINENPSIHKKLVRLTKLGNYKDLNLEIINKMQEICKKYGETLKLKDGKIFIEDENDITLTLKVLADYYKLGEVSGKAYGTYAGKQLQTTQ</sequence>
<proteinExistence type="predicted"/>
<dbReference type="AlphaFoldDB" id="A0A163V4M7"/>
<protein>
    <recommendedName>
        <fullName evidence="3">DUF4868 domain-containing protein</fullName>
    </recommendedName>
</protein>
<dbReference type="RefSeq" id="WP_052243605.1">
    <property type="nucleotide sequence ID" value="NZ_JWJO01000074.1"/>
</dbReference>
<name>A0A163V4M7_9FLAO</name>
<reference evidence="1 2" key="1">
    <citation type="submission" date="2016-01" db="EMBL/GenBank/DDBJ databases">
        <title>Whole genome sequencing of Myroides marinus L41.</title>
        <authorList>
            <person name="Hong K.W."/>
        </authorList>
    </citation>
    <scope>NUCLEOTIDE SEQUENCE [LARGE SCALE GENOMIC DNA]</scope>
    <source>
        <strain evidence="1 2">L41</strain>
    </source>
</reference>
<dbReference type="InterPro" id="IPR032359">
    <property type="entry name" value="KwaB-like"/>
</dbReference>
<gene>
    <name evidence="1" type="ORF">AV926_02075</name>
</gene>
<comment type="caution">
    <text evidence="1">The sequence shown here is derived from an EMBL/GenBank/DDBJ whole genome shotgun (WGS) entry which is preliminary data.</text>
</comment>
<dbReference type="Proteomes" id="UP000076630">
    <property type="component" value="Unassembled WGS sequence"/>
</dbReference>
<evidence type="ECO:0008006" key="3">
    <source>
        <dbReference type="Google" id="ProtNLM"/>
    </source>
</evidence>
<dbReference type="OrthoDB" id="1100499at2"/>
<evidence type="ECO:0000313" key="2">
    <source>
        <dbReference type="Proteomes" id="UP000076630"/>
    </source>
</evidence>
<evidence type="ECO:0000313" key="1">
    <source>
        <dbReference type="EMBL" id="KZE74328.1"/>
    </source>
</evidence>
<keyword evidence="2" id="KW-1185">Reference proteome</keyword>
<dbReference type="Pfam" id="PF16162">
    <property type="entry name" value="KwaB"/>
    <property type="match status" value="1"/>
</dbReference>
<organism evidence="1 2">
    <name type="scientific">Myroides marinus</name>
    <dbReference type="NCBI Taxonomy" id="703342"/>
    <lineage>
        <taxon>Bacteria</taxon>
        <taxon>Pseudomonadati</taxon>
        <taxon>Bacteroidota</taxon>
        <taxon>Flavobacteriia</taxon>
        <taxon>Flavobacteriales</taxon>
        <taxon>Flavobacteriaceae</taxon>
        <taxon>Myroides</taxon>
    </lineage>
</organism>
<dbReference type="EMBL" id="LQNU01000094">
    <property type="protein sequence ID" value="KZE74328.1"/>
    <property type="molecule type" value="Genomic_DNA"/>
</dbReference>
<accession>A0A163V4M7</accession>